<evidence type="ECO:0000256" key="2">
    <source>
        <dbReference type="ARBA" id="ARBA00011901"/>
    </source>
</evidence>
<evidence type="ECO:0000256" key="3">
    <source>
        <dbReference type="ARBA" id="ARBA00022801"/>
    </source>
</evidence>
<dbReference type="GO" id="GO:0008745">
    <property type="term" value="F:N-acetylmuramoyl-L-alanine amidase activity"/>
    <property type="evidence" value="ECO:0007669"/>
    <property type="project" value="UniProtKB-EC"/>
</dbReference>
<keyword evidence="4" id="KW-0732">Signal</keyword>
<feature type="domain" description="MurNAc-LAA" evidence="5">
    <location>
        <begin position="90"/>
        <end position="249"/>
    </location>
</feature>
<feature type="chain" id="PRO_5009290704" description="N-acetylmuramoyl-L-alanine amidase" evidence="4">
    <location>
        <begin position="25"/>
        <end position="389"/>
    </location>
</feature>
<dbReference type="InterPro" id="IPR002508">
    <property type="entry name" value="MurNAc-LAA_cat"/>
</dbReference>
<dbReference type="PANTHER" id="PTHR30404:SF0">
    <property type="entry name" value="N-ACETYLMURAMOYL-L-ALANINE AMIDASE AMIC"/>
    <property type="match status" value="1"/>
</dbReference>
<dbReference type="PANTHER" id="PTHR30404">
    <property type="entry name" value="N-ACETYLMURAMOYL-L-ALANINE AMIDASE"/>
    <property type="match status" value="1"/>
</dbReference>
<comment type="catalytic activity">
    <reaction evidence="1">
        <text>Hydrolyzes the link between N-acetylmuramoyl residues and L-amino acid residues in certain cell-wall glycopeptides.</text>
        <dbReference type="EC" id="3.5.1.28"/>
    </reaction>
</comment>
<keyword evidence="3" id="KW-0378">Hydrolase</keyword>
<dbReference type="SUPFAM" id="SSF53187">
    <property type="entry name" value="Zn-dependent exopeptidases"/>
    <property type="match status" value="1"/>
</dbReference>
<evidence type="ECO:0000259" key="5">
    <source>
        <dbReference type="SMART" id="SM00646"/>
    </source>
</evidence>
<gene>
    <name evidence="6" type="ORF">SAMN04488130_10857</name>
</gene>
<proteinExistence type="predicted"/>
<dbReference type="EMBL" id="FNVP01000008">
    <property type="protein sequence ID" value="SEG24636.1"/>
    <property type="molecule type" value="Genomic_DNA"/>
</dbReference>
<dbReference type="RefSeq" id="WP_104000142.1">
    <property type="nucleotide sequence ID" value="NZ_FNVP01000008.1"/>
</dbReference>
<name>A0A1H5YMM8_9FLAO</name>
<sequence length="389" mass="43297">MHITFKIKILVTFFLTVVSFSAYSQSNVFKVTLDAGHGAHDFGAVYNGHVEKNIALAVVLKVGKLLEANPLTDVIYTRKTDVFIDLVERANIANRADANIFVSIHCNANRNTAGFGTETYVMGMTKVASNLEAAKKENSVITLEKDYKQKYEGFDPNSPETMIGMTLMQEEYLDNSISLASKVEDAFGVLGKKIRGGGVKQAPYMVLHKAYMPRVLIEMGFISNLEEGNILDSEEGQNEIAKSIASAIISYKNEYYGNGEPETFDAKPSQKIIEKPIRDTVTLVKPKPNFNASEVKKATKIIDNSATLFKVQLSASVRKVELQPRNFKGLKNISVAYDNNVYKYMYGETPNYEEAKKQLQEAKQKGYNSAFLIAFKNGEKISVEEAIKN</sequence>
<evidence type="ECO:0000256" key="4">
    <source>
        <dbReference type="SAM" id="SignalP"/>
    </source>
</evidence>
<protein>
    <recommendedName>
        <fullName evidence="2">N-acetylmuramoyl-L-alanine amidase</fullName>
        <ecNumber evidence="2">3.5.1.28</ecNumber>
    </recommendedName>
</protein>
<keyword evidence="7" id="KW-1185">Reference proteome</keyword>
<accession>A0A1H5YMM8</accession>
<dbReference type="Gene3D" id="3.40.630.40">
    <property type="entry name" value="Zn-dependent exopeptidases"/>
    <property type="match status" value="1"/>
</dbReference>
<dbReference type="OrthoDB" id="9806267at2"/>
<dbReference type="CDD" id="cd02696">
    <property type="entry name" value="MurNAc-LAA"/>
    <property type="match status" value="1"/>
</dbReference>
<dbReference type="FunFam" id="3.40.630.40:FF:000005">
    <property type="entry name" value="N-acetylmuramoyl-L-alanine amidase (AmiA)"/>
    <property type="match status" value="1"/>
</dbReference>
<feature type="signal peptide" evidence="4">
    <location>
        <begin position="1"/>
        <end position="24"/>
    </location>
</feature>
<dbReference type="GO" id="GO:0030288">
    <property type="term" value="C:outer membrane-bounded periplasmic space"/>
    <property type="evidence" value="ECO:0007669"/>
    <property type="project" value="TreeGrafter"/>
</dbReference>
<dbReference type="InterPro" id="IPR050695">
    <property type="entry name" value="N-acetylmuramoyl_amidase_3"/>
</dbReference>
<dbReference type="SMART" id="SM00646">
    <property type="entry name" value="Ami_3"/>
    <property type="match status" value="1"/>
</dbReference>
<dbReference type="AlphaFoldDB" id="A0A1H5YMM8"/>
<evidence type="ECO:0000313" key="6">
    <source>
        <dbReference type="EMBL" id="SEG24636.1"/>
    </source>
</evidence>
<dbReference type="EC" id="3.5.1.28" evidence="2"/>
<organism evidence="6 7">
    <name type="scientific">Flavobacterium urumqiense</name>
    <dbReference type="NCBI Taxonomy" id="935224"/>
    <lineage>
        <taxon>Bacteria</taxon>
        <taxon>Pseudomonadati</taxon>
        <taxon>Bacteroidota</taxon>
        <taxon>Flavobacteriia</taxon>
        <taxon>Flavobacteriales</taxon>
        <taxon>Flavobacteriaceae</taxon>
        <taxon>Flavobacterium</taxon>
    </lineage>
</organism>
<dbReference type="Proteomes" id="UP000236737">
    <property type="component" value="Unassembled WGS sequence"/>
</dbReference>
<dbReference type="GO" id="GO:0009253">
    <property type="term" value="P:peptidoglycan catabolic process"/>
    <property type="evidence" value="ECO:0007669"/>
    <property type="project" value="InterPro"/>
</dbReference>
<reference evidence="7" key="1">
    <citation type="submission" date="2016-10" db="EMBL/GenBank/DDBJ databases">
        <authorList>
            <person name="Varghese N."/>
            <person name="Submissions S."/>
        </authorList>
    </citation>
    <scope>NUCLEOTIDE SEQUENCE [LARGE SCALE GENOMIC DNA]</scope>
    <source>
        <strain evidence="7">CGMCC 1.9230</strain>
    </source>
</reference>
<evidence type="ECO:0000313" key="7">
    <source>
        <dbReference type="Proteomes" id="UP000236737"/>
    </source>
</evidence>
<evidence type="ECO:0000256" key="1">
    <source>
        <dbReference type="ARBA" id="ARBA00001561"/>
    </source>
</evidence>
<dbReference type="Pfam" id="PF01520">
    <property type="entry name" value="Amidase_3"/>
    <property type="match status" value="1"/>
</dbReference>